<dbReference type="EMBL" id="VUNB01000003">
    <property type="protein sequence ID" value="MST68723.1"/>
    <property type="molecule type" value="Genomic_DNA"/>
</dbReference>
<evidence type="ECO:0000259" key="15">
    <source>
        <dbReference type="Pfam" id="PF02852"/>
    </source>
</evidence>
<evidence type="ECO:0000256" key="7">
    <source>
        <dbReference type="ARBA" id="ARBA00023027"/>
    </source>
</evidence>
<feature type="binding site" evidence="12">
    <location>
        <begin position="184"/>
        <end position="191"/>
    </location>
    <ligand>
        <name>NAD(+)</name>
        <dbReference type="ChEBI" id="CHEBI:57540"/>
    </ligand>
</feature>
<evidence type="ECO:0000256" key="12">
    <source>
        <dbReference type="PIRSR" id="PIRSR000350-3"/>
    </source>
</evidence>
<evidence type="ECO:0000256" key="11">
    <source>
        <dbReference type="PIRSR" id="PIRSR000350-2"/>
    </source>
</evidence>
<keyword evidence="8" id="KW-1015">Disulfide bond</keyword>
<dbReference type="GO" id="GO:0050660">
    <property type="term" value="F:flavin adenine dinucleotide binding"/>
    <property type="evidence" value="ECO:0007669"/>
    <property type="project" value="InterPro"/>
</dbReference>
<keyword evidence="6 14" id="KW-0560">Oxidoreductase</keyword>
<evidence type="ECO:0000256" key="8">
    <source>
        <dbReference type="ARBA" id="ARBA00023157"/>
    </source>
</evidence>
<reference evidence="17" key="1">
    <citation type="submission" date="2019-09" db="EMBL/GenBank/DDBJ databases">
        <title>In-depth cultivation of the pig gut microbiome towards novel bacterial diversity and tailored functional studies.</title>
        <authorList>
            <person name="Wylensek D."/>
            <person name="Hitch T.C.A."/>
            <person name="Clavel T."/>
        </authorList>
    </citation>
    <scope>NUCLEOTIDE SEQUENCE</scope>
    <source>
        <strain evidence="17">RF-744-FAT-WT-3</strain>
    </source>
</reference>
<evidence type="ECO:0000256" key="6">
    <source>
        <dbReference type="ARBA" id="ARBA00023002"/>
    </source>
</evidence>
<evidence type="ECO:0000256" key="13">
    <source>
        <dbReference type="PIRSR" id="PIRSR000350-4"/>
    </source>
</evidence>
<evidence type="ECO:0000256" key="4">
    <source>
        <dbReference type="ARBA" id="ARBA00022630"/>
    </source>
</evidence>
<keyword evidence="4 14" id="KW-0285">Flavoprotein</keyword>
<feature type="disulfide bond" description="Redox-active" evidence="13">
    <location>
        <begin position="43"/>
        <end position="48"/>
    </location>
</feature>
<comment type="miscellaneous">
    <text evidence="14">The active site is a redox-active disulfide bond.</text>
</comment>
<comment type="similarity">
    <text evidence="1 14">Belongs to the class-I pyridine nucleotide-disulfide oxidoreductase family.</text>
</comment>
<dbReference type="InterPro" id="IPR006258">
    <property type="entry name" value="Lipoamide_DH"/>
</dbReference>
<dbReference type="PRINTS" id="PR00368">
    <property type="entry name" value="FADPNR"/>
</dbReference>
<dbReference type="SUPFAM" id="SSF55424">
    <property type="entry name" value="FAD/NAD-linked reductases, dimerisation (C-terminal) domain"/>
    <property type="match status" value="1"/>
</dbReference>
<dbReference type="AlphaFoldDB" id="A0A6A8M7D4"/>
<dbReference type="EC" id="1.8.1.4" evidence="2 14"/>
<dbReference type="InterPro" id="IPR016156">
    <property type="entry name" value="FAD/NAD-linked_Rdtase_dimer_sf"/>
</dbReference>
<keyword evidence="7 12" id="KW-0520">NAD</keyword>
<keyword evidence="5 12" id="KW-0274">FAD</keyword>
<feature type="binding site" evidence="12">
    <location>
        <begin position="146"/>
        <end position="148"/>
    </location>
    <ligand>
        <name>FAD</name>
        <dbReference type="ChEBI" id="CHEBI:57692"/>
    </ligand>
</feature>
<dbReference type="PRINTS" id="PR00411">
    <property type="entry name" value="PNDRDTASEI"/>
</dbReference>
<dbReference type="Gene3D" id="3.50.50.60">
    <property type="entry name" value="FAD/NAD(P)-binding domain"/>
    <property type="match status" value="2"/>
</dbReference>
<accession>A0A6A8M7D4</accession>
<evidence type="ECO:0000256" key="10">
    <source>
        <dbReference type="ARBA" id="ARBA00049187"/>
    </source>
</evidence>
<comment type="catalytic activity">
    <reaction evidence="10 14">
        <text>N(6)-[(R)-dihydrolipoyl]-L-lysyl-[protein] + NAD(+) = N(6)-[(R)-lipoyl]-L-lysyl-[protein] + NADH + H(+)</text>
        <dbReference type="Rhea" id="RHEA:15045"/>
        <dbReference type="Rhea" id="RHEA-COMP:10474"/>
        <dbReference type="Rhea" id="RHEA-COMP:10475"/>
        <dbReference type="ChEBI" id="CHEBI:15378"/>
        <dbReference type="ChEBI" id="CHEBI:57540"/>
        <dbReference type="ChEBI" id="CHEBI:57945"/>
        <dbReference type="ChEBI" id="CHEBI:83099"/>
        <dbReference type="ChEBI" id="CHEBI:83100"/>
        <dbReference type="EC" id="1.8.1.4"/>
    </reaction>
</comment>
<evidence type="ECO:0000256" key="14">
    <source>
        <dbReference type="RuleBase" id="RU003692"/>
    </source>
</evidence>
<evidence type="ECO:0000256" key="2">
    <source>
        <dbReference type="ARBA" id="ARBA00012608"/>
    </source>
</evidence>
<dbReference type="PANTHER" id="PTHR22912">
    <property type="entry name" value="DISULFIDE OXIDOREDUCTASE"/>
    <property type="match status" value="1"/>
</dbReference>
<proteinExistence type="inferred from homology"/>
<dbReference type="InterPro" id="IPR004099">
    <property type="entry name" value="Pyr_nucl-diS_OxRdtase_dimer"/>
</dbReference>
<evidence type="ECO:0000256" key="9">
    <source>
        <dbReference type="ARBA" id="ARBA00023284"/>
    </source>
</evidence>
<dbReference type="RefSeq" id="WP_154572200.1">
    <property type="nucleotide sequence ID" value="NZ_JAQXPA010000019.1"/>
</dbReference>
<comment type="cofactor">
    <cofactor evidence="12 14">
        <name>FAD</name>
        <dbReference type="ChEBI" id="CHEBI:57692"/>
    </cofactor>
    <text evidence="12 14">Binds 1 FAD per subunit.</text>
</comment>
<dbReference type="InterPro" id="IPR012999">
    <property type="entry name" value="Pyr_OxRdtase_I_AS"/>
</dbReference>
<dbReference type="Pfam" id="PF07992">
    <property type="entry name" value="Pyr_redox_2"/>
    <property type="match status" value="1"/>
</dbReference>
<feature type="binding site" evidence="12">
    <location>
        <position position="319"/>
    </location>
    <ligand>
        <name>FAD</name>
        <dbReference type="ChEBI" id="CHEBI:57692"/>
    </ligand>
</feature>
<name>A0A6A8M7D4_9FIRM</name>
<dbReference type="GO" id="GO:0006103">
    <property type="term" value="P:2-oxoglutarate metabolic process"/>
    <property type="evidence" value="ECO:0007669"/>
    <property type="project" value="TreeGrafter"/>
</dbReference>
<evidence type="ECO:0000259" key="16">
    <source>
        <dbReference type="Pfam" id="PF07992"/>
    </source>
</evidence>
<evidence type="ECO:0000256" key="5">
    <source>
        <dbReference type="ARBA" id="ARBA00022827"/>
    </source>
</evidence>
<feature type="binding site" evidence="12">
    <location>
        <position position="52"/>
    </location>
    <ligand>
        <name>FAD</name>
        <dbReference type="ChEBI" id="CHEBI:57692"/>
    </ligand>
</feature>
<sequence length="464" mass="49213">MSDFEFDLVIIGAGPGGYEAAFDAAASGMRTAVMEKDKVGGTCLNRGCIPTKAIMHSSDIYRDANAGAAFGVDVTGLSADLDRIIARKNQVVETLQNGILSRFKKDKITLLQGTAQVKDGHTVAFSPNEDGQESRDVTAKYIMVATGSHPFVPPIPGVDLPGVMTSDDLLDISGPVPEEMVIIGGGVIGIEFATVFFDLGTKITIIEALDGLIPTMDKELGRSLKMNLKKKGIDVHTGAAVTSFTKDGDKIAVAYKEKEKDFVVPADVVLVSTGRRSTTAGVFSDDFLASHPDFLTQRGQIVVDQNYQTAEPGIYAIGDAIGGIMLAHTATAEGRNAVAAMNGKKGEIRMEPVPSVIYTSPEIAQVGLTQDEAKEKGIKVKTRKFPMSANGKTVIEDLDRGYIKLVSSEEDDTLLGAQLMCGRASDIIAELAVAIGNGLKVADVANVIHPHPSFVEAVMDTARL</sequence>
<dbReference type="InterPro" id="IPR050151">
    <property type="entry name" value="Class-I_Pyr_Nuc-Dis_Oxidored"/>
</dbReference>
<feature type="binding site" evidence="12">
    <location>
        <position position="274"/>
    </location>
    <ligand>
        <name>NAD(+)</name>
        <dbReference type="ChEBI" id="CHEBI:57540"/>
    </ligand>
</feature>
<dbReference type="SUPFAM" id="SSF51905">
    <property type="entry name" value="FAD/NAD(P)-binding domain"/>
    <property type="match status" value="1"/>
</dbReference>
<keyword evidence="9 14" id="KW-0676">Redox-active center</keyword>
<dbReference type="FunFam" id="3.30.390.30:FF:000001">
    <property type="entry name" value="Dihydrolipoyl dehydrogenase"/>
    <property type="match status" value="1"/>
</dbReference>
<organism evidence="17">
    <name type="scientific">Baileyella intestinalis</name>
    <dbReference type="NCBI Taxonomy" id="2606709"/>
    <lineage>
        <taxon>Bacteria</taxon>
        <taxon>Bacillati</taxon>
        <taxon>Bacillota</taxon>
        <taxon>Clostridia</taxon>
        <taxon>Peptostreptococcales</taxon>
        <taxon>Anaerovoracaceae</taxon>
        <taxon>Baileyella</taxon>
    </lineage>
</organism>
<feature type="domain" description="FAD/NAD(P)-binding" evidence="16">
    <location>
        <begin position="6"/>
        <end position="334"/>
    </location>
</feature>
<feature type="binding site" evidence="12">
    <location>
        <begin position="325"/>
        <end position="328"/>
    </location>
    <ligand>
        <name>FAD</name>
        <dbReference type="ChEBI" id="CHEBI:57692"/>
    </ligand>
</feature>
<dbReference type="GO" id="GO:0004148">
    <property type="term" value="F:dihydrolipoyl dehydrogenase (NADH) activity"/>
    <property type="evidence" value="ECO:0007669"/>
    <property type="project" value="UniProtKB-EC"/>
</dbReference>
<dbReference type="PANTHER" id="PTHR22912:SF151">
    <property type="entry name" value="DIHYDROLIPOYL DEHYDROGENASE, MITOCHONDRIAL"/>
    <property type="match status" value="1"/>
</dbReference>
<evidence type="ECO:0000313" key="17">
    <source>
        <dbReference type="EMBL" id="MST68723.1"/>
    </source>
</evidence>
<dbReference type="InterPro" id="IPR023753">
    <property type="entry name" value="FAD/NAD-binding_dom"/>
</dbReference>
<keyword evidence="12" id="KW-0547">Nucleotide-binding</keyword>
<dbReference type="Pfam" id="PF02852">
    <property type="entry name" value="Pyr_redox_dim"/>
    <property type="match status" value="1"/>
</dbReference>
<dbReference type="NCBIfam" id="TIGR01350">
    <property type="entry name" value="lipoamide_DH"/>
    <property type="match status" value="1"/>
</dbReference>
<feature type="binding site" evidence="12">
    <location>
        <position position="207"/>
    </location>
    <ligand>
        <name>NAD(+)</name>
        <dbReference type="ChEBI" id="CHEBI:57540"/>
    </ligand>
</feature>
<gene>
    <name evidence="17" type="primary">lpdA</name>
    <name evidence="17" type="ORF">FYJ66_03845</name>
</gene>
<evidence type="ECO:0000256" key="1">
    <source>
        <dbReference type="ARBA" id="ARBA00007532"/>
    </source>
</evidence>
<dbReference type="Gene3D" id="3.30.390.30">
    <property type="match status" value="1"/>
</dbReference>
<feature type="active site" description="Proton acceptor" evidence="11">
    <location>
        <position position="451"/>
    </location>
</feature>
<dbReference type="PROSITE" id="PS00076">
    <property type="entry name" value="PYRIDINE_REDOX_1"/>
    <property type="match status" value="1"/>
</dbReference>
<comment type="caution">
    <text evidence="17">The sequence shown here is derived from an EMBL/GenBank/DDBJ whole genome shotgun (WGS) entry which is preliminary data.</text>
</comment>
<protein>
    <recommendedName>
        <fullName evidence="3 14">Dihydrolipoyl dehydrogenase</fullName>
        <ecNumber evidence="2 14">1.8.1.4</ecNumber>
    </recommendedName>
</protein>
<feature type="domain" description="Pyridine nucleotide-disulphide oxidoreductase dimerisation" evidence="15">
    <location>
        <begin position="353"/>
        <end position="460"/>
    </location>
</feature>
<dbReference type="PIRSF" id="PIRSF000350">
    <property type="entry name" value="Mercury_reductase_MerA"/>
    <property type="match status" value="1"/>
</dbReference>
<evidence type="ECO:0000256" key="3">
    <source>
        <dbReference type="ARBA" id="ARBA00016961"/>
    </source>
</evidence>
<dbReference type="InterPro" id="IPR001100">
    <property type="entry name" value="Pyr_nuc-diS_OxRdtase"/>
</dbReference>
<dbReference type="InterPro" id="IPR036188">
    <property type="entry name" value="FAD/NAD-bd_sf"/>
</dbReference>
<dbReference type="GO" id="GO:0005737">
    <property type="term" value="C:cytoplasm"/>
    <property type="evidence" value="ECO:0007669"/>
    <property type="project" value="UniProtKB-ARBA"/>
</dbReference>